<dbReference type="Pfam" id="PF03107">
    <property type="entry name" value="C1_2"/>
    <property type="match status" value="2"/>
</dbReference>
<reference evidence="3" key="2">
    <citation type="journal article" date="2023" name="Int. J. Mol. Sci.">
        <title>De Novo Assembly and Annotation of 11 Diverse Shrub Willow (Salix) Genomes Reveals Novel Gene Organization in Sex-Linked Regions.</title>
        <authorList>
            <person name="Hyden B."/>
            <person name="Feng K."/>
            <person name="Yates T.B."/>
            <person name="Jawdy S."/>
            <person name="Cereghino C."/>
            <person name="Smart L.B."/>
            <person name="Muchero W."/>
        </authorList>
    </citation>
    <scope>NUCLEOTIDE SEQUENCE [LARGE SCALE GENOMIC DNA]</scope>
    <source>
        <tissue evidence="3">Shoot tip</tissue>
    </source>
</reference>
<keyword evidence="4" id="KW-1185">Reference proteome</keyword>
<dbReference type="PANTHER" id="PTHR32410">
    <property type="entry name" value="CYSTEINE/HISTIDINE-RICH C1 DOMAIN FAMILY PROTEIN"/>
    <property type="match status" value="1"/>
</dbReference>
<dbReference type="EMBL" id="JAPFFL010000001">
    <property type="protein sequence ID" value="KAJ6749825.1"/>
    <property type="molecule type" value="Genomic_DNA"/>
</dbReference>
<gene>
    <name evidence="3" type="ORF">OIU85_000455</name>
</gene>
<feature type="domain" description="DC1" evidence="2">
    <location>
        <begin position="116"/>
        <end position="158"/>
    </location>
</feature>
<organism evidence="3 4">
    <name type="scientific">Salix viminalis</name>
    <name type="common">Common osier</name>
    <name type="synonym">Basket willow</name>
    <dbReference type="NCBI Taxonomy" id="40686"/>
    <lineage>
        <taxon>Eukaryota</taxon>
        <taxon>Viridiplantae</taxon>
        <taxon>Streptophyta</taxon>
        <taxon>Embryophyta</taxon>
        <taxon>Tracheophyta</taxon>
        <taxon>Spermatophyta</taxon>
        <taxon>Magnoliopsida</taxon>
        <taxon>eudicotyledons</taxon>
        <taxon>Gunneridae</taxon>
        <taxon>Pentapetalae</taxon>
        <taxon>rosids</taxon>
        <taxon>fabids</taxon>
        <taxon>Malpighiales</taxon>
        <taxon>Salicaceae</taxon>
        <taxon>Saliceae</taxon>
        <taxon>Salix</taxon>
    </lineage>
</organism>
<dbReference type="OrthoDB" id="938199at2759"/>
<dbReference type="InterPro" id="IPR046349">
    <property type="entry name" value="C1-like_sf"/>
</dbReference>
<evidence type="ECO:0000259" key="2">
    <source>
        <dbReference type="Pfam" id="PF03107"/>
    </source>
</evidence>
<dbReference type="SUPFAM" id="SSF57889">
    <property type="entry name" value="Cysteine-rich domain"/>
    <property type="match status" value="1"/>
</dbReference>
<sequence>MVLQQMIDAFVKLRSKWIFPDCDFVAHVNCGIKYRQSNTESDEDERSITMNDEFIESSFDIIREIKHGDERIIAEIKHFSHQHNLILSDEFSNDLKCDGLDVRCFVSTKDSIEHSGHEHPLYLAVESENRHCSGCGVSAEYGTFRCVDCDFNLDFKCATLPDKARHRYDKHPLFLTYIDPNDYQYVCQICEKERDPKLWFYRCEKCDFDANPECVLGKYPFIKLGDSYIFDNQPSPLSFWLKK</sequence>
<dbReference type="Proteomes" id="UP001151529">
    <property type="component" value="Chromosome 16"/>
</dbReference>
<dbReference type="InterPro" id="IPR053192">
    <property type="entry name" value="Vacuole_Formation_Reg"/>
</dbReference>
<name>A0A9Q0VJ82_SALVM</name>
<dbReference type="InterPro" id="IPR004146">
    <property type="entry name" value="DC1"/>
</dbReference>
<accession>A0A9Q0VJ82</accession>
<feature type="domain" description="DC1" evidence="2">
    <location>
        <begin position="167"/>
        <end position="215"/>
    </location>
</feature>
<dbReference type="PANTHER" id="PTHR32410:SF211">
    <property type="entry name" value="CYSTEINE_HISTIDINE-RICH C1 DOMAIN FAMILY PROTEIN"/>
    <property type="match status" value="1"/>
</dbReference>
<proteinExistence type="predicted"/>
<protein>
    <recommendedName>
        <fullName evidence="2">DC1 domain-containing protein</fullName>
    </recommendedName>
</protein>
<evidence type="ECO:0000313" key="3">
    <source>
        <dbReference type="EMBL" id="KAJ6749825.1"/>
    </source>
</evidence>
<evidence type="ECO:0000256" key="1">
    <source>
        <dbReference type="ARBA" id="ARBA00022737"/>
    </source>
</evidence>
<evidence type="ECO:0000313" key="4">
    <source>
        <dbReference type="Proteomes" id="UP001151529"/>
    </source>
</evidence>
<keyword evidence="1" id="KW-0677">Repeat</keyword>
<reference evidence="3" key="1">
    <citation type="submission" date="2022-11" db="EMBL/GenBank/DDBJ databases">
        <authorList>
            <person name="Hyden B.L."/>
            <person name="Feng K."/>
            <person name="Yates T."/>
            <person name="Jawdy S."/>
            <person name="Smart L.B."/>
            <person name="Muchero W."/>
        </authorList>
    </citation>
    <scope>NUCLEOTIDE SEQUENCE</scope>
    <source>
        <tissue evidence="3">Shoot tip</tissue>
    </source>
</reference>
<comment type="caution">
    <text evidence="3">The sequence shown here is derived from an EMBL/GenBank/DDBJ whole genome shotgun (WGS) entry which is preliminary data.</text>
</comment>
<dbReference type="AlphaFoldDB" id="A0A9Q0VJ82"/>